<evidence type="ECO:0000313" key="1">
    <source>
        <dbReference type="EMBL" id="OWT65892.1"/>
    </source>
</evidence>
<name>A0A225MXU5_9BURK</name>
<dbReference type="OrthoDB" id="9781972at2"/>
<dbReference type="InterPro" id="IPR018655">
    <property type="entry name" value="DUF2086"/>
</dbReference>
<proteinExistence type="predicted"/>
<dbReference type="Pfam" id="PF09859">
    <property type="entry name" value="Oxygenase-NA"/>
    <property type="match status" value="1"/>
</dbReference>
<organism evidence="1 2">
    <name type="scientific">Candidimonas nitroreducens</name>
    <dbReference type="NCBI Taxonomy" id="683354"/>
    <lineage>
        <taxon>Bacteria</taxon>
        <taxon>Pseudomonadati</taxon>
        <taxon>Pseudomonadota</taxon>
        <taxon>Betaproteobacteria</taxon>
        <taxon>Burkholderiales</taxon>
        <taxon>Alcaligenaceae</taxon>
        <taxon>Candidimonas</taxon>
    </lineage>
</organism>
<dbReference type="Proteomes" id="UP000214603">
    <property type="component" value="Unassembled WGS sequence"/>
</dbReference>
<keyword evidence="2" id="KW-1185">Reference proteome</keyword>
<dbReference type="EMBL" id="NJIH01000002">
    <property type="protein sequence ID" value="OWT65892.1"/>
    <property type="molecule type" value="Genomic_DNA"/>
</dbReference>
<reference evidence="2" key="1">
    <citation type="submission" date="2017-06" db="EMBL/GenBank/DDBJ databases">
        <title>Herbaspirillum phytohormonus sp. nov., isolated from the root nodule of Robinia pseudoacacia in lead-zinc mine.</title>
        <authorList>
            <person name="Fan M."/>
            <person name="Lin Y."/>
        </authorList>
    </citation>
    <scope>NUCLEOTIDE SEQUENCE [LARGE SCALE GENOMIC DNA]</scope>
    <source>
        <strain evidence="2">SC-089</strain>
    </source>
</reference>
<protein>
    <submittedName>
        <fullName evidence="1">Prolyl 4-hydroxylase</fullName>
    </submittedName>
</protein>
<gene>
    <name evidence="1" type="ORF">CEY11_03445</name>
</gene>
<comment type="caution">
    <text evidence="1">The sequence shown here is derived from an EMBL/GenBank/DDBJ whole genome shotgun (WGS) entry which is preliminary data.</text>
</comment>
<sequence>MTPSTASFRATLKNLDWPGIIAQLDAEGYAVLPGLLEPTQAQGLAHRLNGCACAALRRVSLASCGLGRGELHFFGNQLPEPLAAWRVAFYEHLTPIANRWNETLGLDYRYPATLHEFQQRNRKAGQTRPLSRYDRLGESDFVALHQQSKGAHVFPMQIVVLLGVPGADYTGGEFVMTEQRPRMQSRPIVVPLRLGDAAIIATAQRPFKGSKGHYRVNLKHAIGRVRSGQRIGLELSFHDGP</sequence>
<accession>A0A225MXU5</accession>
<dbReference type="AlphaFoldDB" id="A0A225MXU5"/>
<evidence type="ECO:0000313" key="2">
    <source>
        <dbReference type="Proteomes" id="UP000214603"/>
    </source>
</evidence>